<keyword evidence="1" id="KW-0732">Signal</keyword>
<gene>
    <name evidence="2" type="ORF">AZ78_2119</name>
</gene>
<protein>
    <submittedName>
        <fullName evidence="2">Uncharacterized protein</fullName>
    </submittedName>
</protein>
<evidence type="ECO:0000256" key="1">
    <source>
        <dbReference type="SAM" id="SignalP"/>
    </source>
</evidence>
<evidence type="ECO:0000313" key="3">
    <source>
        <dbReference type="Proteomes" id="UP000023435"/>
    </source>
</evidence>
<proteinExistence type="predicted"/>
<keyword evidence="3" id="KW-1185">Reference proteome</keyword>
<sequence>MKGKFLPLLLLVPSLSAFADQCDDNFTKKGNPITGGEYSTSVKVAGLSTASAIGQMRNIAIGNSMQILDEDLQGGSLLVEEPASAVHRPLPISISATADGEVSMVLKTRKGSFGNAGEIKKAMCGMLTQLKPGKTAPPRAAAAAAKPIAMSATALATEVEQQAKENVAVVDTRYKGRVYTLKGVNKGVTTEGGILRVFYDMNPSLIPGLTQSRTLLYQTRVMCKLASDQKGYALSLRTNDRINLTGTFDYYEDAERLVILKDCRAAK</sequence>
<name>A0A108U8M7_9GAMM</name>
<dbReference type="Proteomes" id="UP000023435">
    <property type="component" value="Unassembled WGS sequence"/>
</dbReference>
<accession>A0A108U8M7</accession>
<organism evidence="2 3">
    <name type="scientific">Lysobacter capsici AZ78</name>
    <dbReference type="NCBI Taxonomy" id="1444315"/>
    <lineage>
        <taxon>Bacteria</taxon>
        <taxon>Pseudomonadati</taxon>
        <taxon>Pseudomonadota</taxon>
        <taxon>Gammaproteobacteria</taxon>
        <taxon>Lysobacterales</taxon>
        <taxon>Lysobacteraceae</taxon>
        <taxon>Lysobacter</taxon>
    </lineage>
</organism>
<dbReference type="EMBL" id="JAJA02000001">
    <property type="protein sequence ID" value="KWS04569.1"/>
    <property type="molecule type" value="Genomic_DNA"/>
</dbReference>
<dbReference type="AlphaFoldDB" id="A0A108U8M7"/>
<dbReference type="RefSeq" id="WP_036111202.1">
    <property type="nucleotide sequence ID" value="NZ_JAJA02000001.1"/>
</dbReference>
<reference evidence="2 3" key="1">
    <citation type="journal article" date="2014" name="Genome Announc.">
        <title>Draft Genome Sequence of Lysobacter capsici AZ78, a Bacterium Antagonistic to Plant-Pathogenic Oomycetes.</title>
        <authorList>
            <person name="Puopolo G."/>
            <person name="Sonego P."/>
            <person name="Engelen K."/>
            <person name="Pertot I."/>
        </authorList>
    </citation>
    <scope>NUCLEOTIDE SEQUENCE [LARGE SCALE GENOMIC DNA]</scope>
    <source>
        <strain evidence="2 3">AZ78</strain>
    </source>
</reference>
<evidence type="ECO:0000313" key="2">
    <source>
        <dbReference type="EMBL" id="KWS04569.1"/>
    </source>
</evidence>
<comment type="caution">
    <text evidence="2">The sequence shown here is derived from an EMBL/GenBank/DDBJ whole genome shotgun (WGS) entry which is preliminary data.</text>
</comment>
<dbReference type="GeneID" id="97901919"/>
<dbReference type="OrthoDB" id="7444926at2"/>
<feature type="chain" id="PRO_5007131692" evidence="1">
    <location>
        <begin position="20"/>
        <end position="267"/>
    </location>
</feature>
<feature type="signal peptide" evidence="1">
    <location>
        <begin position="1"/>
        <end position="19"/>
    </location>
</feature>